<sequence length="359" mass="39658">MSRNLYSPYIDSPYLDYGNLSDDLTAAPGTLLFPDSAAARVEQVGNGHHYRLEYCNGYADGRTEFHAQSPAMWMTYADVSFKNVVRRRTHGRNTLRIRISRRGACSYSIDGKHLSLDGPNVGIVAEPENMLPGDVSEQGHHQVTSLCIHRDALRGLYAGEEASLPVPIQHFLDGSLRQSFMHSAPIAPDMLDCLQQLADCSMEGRHRSLFLQARSLEILARAMASISDGMNPSDDEHAHPEVSRMTRRAVSKAQVILQENFVTPPCLDTLSRQVGLSRSSLCAGFRTLVGKSIYEYAHELRMQQALRLLREPGVPVTDVAYAVGYQHPSSFSVAIQKRFGLSPRALRSRSAGGGVSFPD</sequence>
<dbReference type="Gene3D" id="1.10.10.60">
    <property type="entry name" value="Homeodomain-like"/>
    <property type="match status" value="1"/>
</dbReference>
<dbReference type="AlphaFoldDB" id="A0A5E4ZZU3"/>
<reference evidence="5 6" key="1">
    <citation type="submission" date="2019-08" db="EMBL/GenBank/DDBJ databases">
        <authorList>
            <person name="Peeters C."/>
        </authorList>
    </citation>
    <scope>NUCLEOTIDE SEQUENCE [LARGE SCALE GENOMIC DNA]</scope>
    <source>
        <strain evidence="5 6">LMG 31117</strain>
    </source>
</reference>
<dbReference type="PANTHER" id="PTHR47893:SF1">
    <property type="entry name" value="REGULATORY PROTEIN PCHR"/>
    <property type="match status" value="1"/>
</dbReference>
<protein>
    <submittedName>
        <fullName evidence="5">AraC family transcriptional regulator</fullName>
    </submittedName>
</protein>
<feature type="domain" description="HTH araC/xylS-type" evidence="4">
    <location>
        <begin position="251"/>
        <end position="349"/>
    </location>
</feature>
<keyword evidence="3" id="KW-0804">Transcription</keyword>
<dbReference type="RefSeq" id="WP_150738380.1">
    <property type="nucleotide sequence ID" value="NZ_CABPSP010000006.1"/>
</dbReference>
<keyword evidence="1" id="KW-0805">Transcription regulation</keyword>
<dbReference type="SUPFAM" id="SSF46689">
    <property type="entry name" value="Homeodomain-like"/>
    <property type="match status" value="1"/>
</dbReference>
<proteinExistence type="predicted"/>
<evidence type="ECO:0000256" key="2">
    <source>
        <dbReference type="ARBA" id="ARBA00023125"/>
    </source>
</evidence>
<dbReference type="SMART" id="SM00342">
    <property type="entry name" value="HTH_ARAC"/>
    <property type="match status" value="1"/>
</dbReference>
<organism evidence="5 6">
    <name type="scientific">Pandoraea anapnoica</name>
    <dbReference type="NCBI Taxonomy" id="2508301"/>
    <lineage>
        <taxon>Bacteria</taxon>
        <taxon>Pseudomonadati</taxon>
        <taxon>Pseudomonadota</taxon>
        <taxon>Betaproteobacteria</taxon>
        <taxon>Burkholderiales</taxon>
        <taxon>Burkholderiaceae</taxon>
        <taxon>Pandoraea</taxon>
    </lineage>
</organism>
<dbReference type="PROSITE" id="PS00041">
    <property type="entry name" value="HTH_ARAC_FAMILY_1"/>
    <property type="match status" value="1"/>
</dbReference>
<dbReference type="GO" id="GO:0043565">
    <property type="term" value="F:sequence-specific DNA binding"/>
    <property type="evidence" value="ECO:0007669"/>
    <property type="project" value="InterPro"/>
</dbReference>
<dbReference type="InterPro" id="IPR018062">
    <property type="entry name" value="HTH_AraC-typ_CS"/>
</dbReference>
<dbReference type="OrthoDB" id="185346at2"/>
<evidence type="ECO:0000256" key="1">
    <source>
        <dbReference type="ARBA" id="ARBA00023015"/>
    </source>
</evidence>
<dbReference type="InterPro" id="IPR018060">
    <property type="entry name" value="HTH_AraC"/>
</dbReference>
<evidence type="ECO:0000256" key="3">
    <source>
        <dbReference type="ARBA" id="ARBA00023163"/>
    </source>
</evidence>
<evidence type="ECO:0000313" key="5">
    <source>
        <dbReference type="EMBL" id="VVE66834.1"/>
    </source>
</evidence>
<dbReference type="InterPro" id="IPR009057">
    <property type="entry name" value="Homeodomain-like_sf"/>
</dbReference>
<keyword evidence="2" id="KW-0238">DNA-binding</keyword>
<dbReference type="EMBL" id="CABPSP010000006">
    <property type="protein sequence ID" value="VVE66834.1"/>
    <property type="molecule type" value="Genomic_DNA"/>
</dbReference>
<dbReference type="InterPro" id="IPR053142">
    <property type="entry name" value="PchR_regulatory_protein"/>
</dbReference>
<accession>A0A5E4ZZU3</accession>
<dbReference type="Proteomes" id="UP000383122">
    <property type="component" value="Unassembled WGS sequence"/>
</dbReference>
<gene>
    <name evidence="5" type="ORF">PAN31117_02404</name>
</gene>
<dbReference type="PANTHER" id="PTHR47893">
    <property type="entry name" value="REGULATORY PROTEIN PCHR"/>
    <property type="match status" value="1"/>
</dbReference>
<name>A0A5E4ZZU3_9BURK</name>
<keyword evidence="6" id="KW-1185">Reference proteome</keyword>
<dbReference type="PROSITE" id="PS01124">
    <property type="entry name" value="HTH_ARAC_FAMILY_2"/>
    <property type="match status" value="1"/>
</dbReference>
<evidence type="ECO:0000259" key="4">
    <source>
        <dbReference type="PROSITE" id="PS01124"/>
    </source>
</evidence>
<evidence type="ECO:0000313" key="6">
    <source>
        <dbReference type="Proteomes" id="UP000383122"/>
    </source>
</evidence>
<dbReference type="Pfam" id="PF12833">
    <property type="entry name" value="HTH_18"/>
    <property type="match status" value="1"/>
</dbReference>
<dbReference type="GO" id="GO:0003700">
    <property type="term" value="F:DNA-binding transcription factor activity"/>
    <property type="evidence" value="ECO:0007669"/>
    <property type="project" value="InterPro"/>
</dbReference>